<dbReference type="GO" id="GO:0005852">
    <property type="term" value="C:eukaryotic translation initiation factor 3 complex"/>
    <property type="evidence" value="ECO:0007669"/>
    <property type="project" value="InterPro"/>
</dbReference>
<name>A0A2G3A625_CAPAN</name>
<reference evidence="1 2" key="2">
    <citation type="journal article" date="2017" name="Genome Biol.">
        <title>New reference genome sequences of hot pepper reveal the massive evolution of plant disease-resistance genes by retroduplication.</title>
        <authorList>
            <person name="Kim S."/>
            <person name="Park J."/>
            <person name="Yeom S.I."/>
            <person name="Kim Y.M."/>
            <person name="Seo E."/>
            <person name="Kim K.T."/>
            <person name="Kim M.S."/>
            <person name="Lee J.M."/>
            <person name="Cheong K."/>
            <person name="Shin H.S."/>
            <person name="Kim S.B."/>
            <person name="Han K."/>
            <person name="Lee J."/>
            <person name="Park M."/>
            <person name="Lee H.A."/>
            <person name="Lee H.Y."/>
            <person name="Lee Y."/>
            <person name="Oh S."/>
            <person name="Lee J.H."/>
            <person name="Choi E."/>
            <person name="Choi E."/>
            <person name="Lee S.E."/>
            <person name="Jeon J."/>
            <person name="Kim H."/>
            <person name="Choi G."/>
            <person name="Song H."/>
            <person name="Lee J."/>
            <person name="Lee S.C."/>
            <person name="Kwon J.K."/>
            <person name="Lee H.Y."/>
            <person name="Koo N."/>
            <person name="Hong Y."/>
            <person name="Kim R.W."/>
            <person name="Kang W.H."/>
            <person name="Huh J.H."/>
            <person name="Kang B.C."/>
            <person name="Yang T.J."/>
            <person name="Lee Y.H."/>
            <person name="Bennetzen J.L."/>
            <person name="Choi D."/>
        </authorList>
    </citation>
    <scope>NUCLEOTIDE SEQUENCE [LARGE SCALE GENOMIC DNA]</scope>
    <source>
        <strain evidence="2">cv. CM334</strain>
    </source>
</reference>
<dbReference type="AlphaFoldDB" id="A0A2G3A625"/>
<sequence>MLLKVPNMATNSHDANPKVISKNFRRLLEISERKTFAGPHKNVRDHVITSTRALKQRDFLETFDVIKSLDMWRLLKNKDSVLETLTSKIKEEALRTYLFPYFLLAIL</sequence>
<dbReference type="GO" id="GO:0003723">
    <property type="term" value="F:RNA binding"/>
    <property type="evidence" value="ECO:0007669"/>
    <property type="project" value="InterPro"/>
</dbReference>
<reference evidence="1 2" key="1">
    <citation type="journal article" date="2014" name="Nat. Genet.">
        <title>Genome sequence of the hot pepper provides insights into the evolution of pungency in Capsicum species.</title>
        <authorList>
            <person name="Kim S."/>
            <person name="Park M."/>
            <person name="Yeom S.I."/>
            <person name="Kim Y.M."/>
            <person name="Lee J.M."/>
            <person name="Lee H.A."/>
            <person name="Seo E."/>
            <person name="Choi J."/>
            <person name="Cheong K."/>
            <person name="Kim K.T."/>
            <person name="Jung K."/>
            <person name="Lee G.W."/>
            <person name="Oh S.K."/>
            <person name="Bae C."/>
            <person name="Kim S.B."/>
            <person name="Lee H.Y."/>
            <person name="Kim S.Y."/>
            <person name="Kim M.S."/>
            <person name="Kang B.C."/>
            <person name="Jo Y.D."/>
            <person name="Yang H.B."/>
            <person name="Jeong H.J."/>
            <person name="Kang W.H."/>
            <person name="Kwon J.K."/>
            <person name="Shin C."/>
            <person name="Lim J.Y."/>
            <person name="Park J.H."/>
            <person name="Huh J.H."/>
            <person name="Kim J.S."/>
            <person name="Kim B.D."/>
            <person name="Cohen O."/>
            <person name="Paran I."/>
            <person name="Suh M.C."/>
            <person name="Lee S.B."/>
            <person name="Kim Y.K."/>
            <person name="Shin Y."/>
            <person name="Noh S.J."/>
            <person name="Park J."/>
            <person name="Seo Y.S."/>
            <person name="Kwon S.Y."/>
            <person name="Kim H.A."/>
            <person name="Park J.M."/>
            <person name="Kim H.J."/>
            <person name="Choi S.B."/>
            <person name="Bosland P.W."/>
            <person name="Reeves G."/>
            <person name="Jo S.H."/>
            <person name="Lee B.W."/>
            <person name="Cho H.T."/>
            <person name="Choi H.S."/>
            <person name="Lee M.S."/>
            <person name="Yu Y."/>
            <person name="Do Choi Y."/>
            <person name="Park B.S."/>
            <person name="van Deynze A."/>
            <person name="Ashrafi H."/>
            <person name="Hill T."/>
            <person name="Kim W.T."/>
            <person name="Pai H.S."/>
            <person name="Ahn H.K."/>
            <person name="Yeam I."/>
            <person name="Giovannoni J.J."/>
            <person name="Rose J.K."/>
            <person name="Sorensen I."/>
            <person name="Lee S.J."/>
            <person name="Kim R.W."/>
            <person name="Choi I.Y."/>
            <person name="Choi B.S."/>
            <person name="Lim J.S."/>
            <person name="Lee Y.H."/>
            <person name="Choi D."/>
        </authorList>
    </citation>
    <scope>NUCLEOTIDE SEQUENCE [LARGE SCALE GENOMIC DNA]</scope>
    <source>
        <strain evidence="2">cv. CM334</strain>
    </source>
</reference>
<evidence type="ECO:0000313" key="2">
    <source>
        <dbReference type="Proteomes" id="UP000222542"/>
    </source>
</evidence>
<proteinExistence type="predicted"/>
<dbReference type="Proteomes" id="UP000222542">
    <property type="component" value="Unassembled WGS sequence"/>
</dbReference>
<dbReference type="PANTHER" id="PTHR13937">
    <property type="entry name" value="EUKARYOTIC TRANSLATION INITATION FACTOR 3, SUBUNIT 8 EIF3S8 -RELATED"/>
    <property type="match status" value="1"/>
</dbReference>
<dbReference type="GO" id="GO:0031369">
    <property type="term" value="F:translation initiation factor binding"/>
    <property type="evidence" value="ECO:0007669"/>
    <property type="project" value="InterPro"/>
</dbReference>
<dbReference type="Gramene" id="PHT89643">
    <property type="protein sequence ID" value="PHT89643"/>
    <property type="gene ID" value="T459_04756"/>
</dbReference>
<organism evidence="1 2">
    <name type="scientific">Capsicum annuum</name>
    <name type="common">Capsicum pepper</name>
    <dbReference type="NCBI Taxonomy" id="4072"/>
    <lineage>
        <taxon>Eukaryota</taxon>
        <taxon>Viridiplantae</taxon>
        <taxon>Streptophyta</taxon>
        <taxon>Embryophyta</taxon>
        <taxon>Tracheophyta</taxon>
        <taxon>Spermatophyta</taxon>
        <taxon>Magnoliopsida</taxon>
        <taxon>eudicotyledons</taxon>
        <taxon>Gunneridae</taxon>
        <taxon>Pentapetalae</taxon>
        <taxon>asterids</taxon>
        <taxon>lamiids</taxon>
        <taxon>Solanales</taxon>
        <taxon>Solanaceae</taxon>
        <taxon>Solanoideae</taxon>
        <taxon>Capsiceae</taxon>
        <taxon>Capsicum</taxon>
    </lineage>
</organism>
<evidence type="ECO:0000313" key="1">
    <source>
        <dbReference type="EMBL" id="PHT89643.1"/>
    </source>
</evidence>
<comment type="caution">
    <text evidence="1">The sequence shown here is derived from an EMBL/GenBank/DDBJ whole genome shotgun (WGS) entry which is preliminary data.</text>
</comment>
<gene>
    <name evidence="1" type="ORF">T459_04756</name>
</gene>
<accession>A0A2G3A625</accession>
<protein>
    <submittedName>
        <fullName evidence="1">Uncharacterized protein</fullName>
    </submittedName>
</protein>
<dbReference type="InterPro" id="IPR027516">
    <property type="entry name" value="EIF3C"/>
</dbReference>
<dbReference type="EMBL" id="AYRZ02000002">
    <property type="protein sequence ID" value="PHT89643.1"/>
    <property type="molecule type" value="Genomic_DNA"/>
</dbReference>
<dbReference type="PANTHER" id="PTHR13937:SF10">
    <property type="entry name" value="EUKARYOTIC TRANSLATION INITIATION FACTOR 3 SUBUNIT C"/>
    <property type="match status" value="1"/>
</dbReference>
<keyword evidence="2" id="KW-1185">Reference proteome</keyword>
<dbReference type="GO" id="GO:0003743">
    <property type="term" value="F:translation initiation factor activity"/>
    <property type="evidence" value="ECO:0007669"/>
    <property type="project" value="InterPro"/>
</dbReference>
<dbReference type="STRING" id="4072.A0A2G3A625"/>